<organism evidence="2 3">
    <name type="scientific">Flavipsychrobacter stenotrophus</name>
    <dbReference type="NCBI Taxonomy" id="2077091"/>
    <lineage>
        <taxon>Bacteria</taxon>
        <taxon>Pseudomonadati</taxon>
        <taxon>Bacteroidota</taxon>
        <taxon>Chitinophagia</taxon>
        <taxon>Chitinophagales</taxon>
        <taxon>Chitinophagaceae</taxon>
        <taxon>Flavipsychrobacter</taxon>
    </lineage>
</organism>
<comment type="caution">
    <text evidence="2">The sequence shown here is derived from an EMBL/GenBank/DDBJ whole genome shotgun (WGS) entry which is preliminary data.</text>
</comment>
<feature type="signal peptide" evidence="1">
    <location>
        <begin position="1"/>
        <end position="34"/>
    </location>
</feature>
<dbReference type="Proteomes" id="UP000239872">
    <property type="component" value="Unassembled WGS sequence"/>
</dbReference>
<sequence length="313" mass="35734">MFKFVGMYTSAMLKKLLIFSAVLFTLLSGRQAFAQGGGITPRDLEKLQIMEDSMLVTADSMYEAFIPETHVAYSERFIRQLLKTLKIPNSYQYPFDKLKDKISIIGPDDHSFRIFNWGVDMSAIFRRYYGAIQMPSEILKLYGLSDYSEQLGKGAEDSILTGGKWFGALYYRIMTNDLGNGRRVYTLFGFSSANALSNKKVMDPLTFDGNSIVFGAPIFGVGSKNFPGQRINRFVMEYKKGVTVGLNWNDEKQMVVFDDLTSQVNDPNRKYTYVPSGQYNAFMWLNDMWTLRMNIMPIQELQDGQAPTEDDKK</sequence>
<dbReference type="AlphaFoldDB" id="A0A2S7T054"/>
<name>A0A2S7T054_9BACT</name>
<feature type="chain" id="PRO_5015741358" evidence="1">
    <location>
        <begin position="35"/>
        <end position="313"/>
    </location>
</feature>
<evidence type="ECO:0000313" key="3">
    <source>
        <dbReference type="Proteomes" id="UP000239872"/>
    </source>
</evidence>
<evidence type="ECO:0000313" key="2">
    <source>
        <dbReference type="EMBL" id="PQJ12251.1"/>
    </source>
</evidence>
<dbReference type="EMBL" id="PPSL01000001">
    <property type="protein sequence ID" value="PQJ12251.1"/>
    <property type="molecule type" value="Genomic_DNA"/>
</dbReference>
<proteinExistence type="predicted"/>
<accession>A0A2S7T054</accession>
<keyword evidence="1" id="KW-0732">Signal</keyword>
<gene>
    <name evidence="2" type="ORF">CJD36_000395</name>
</gene>
<protein>
    <submittedName>
        <fullName evidence="2">Uncharacterized protein</fullName>
    </submittedName>
</protein>
<keyword evidence="3" id="KW-1185">Reference proteome</keyword>
<evidence type="ECO:0000256" key="1">
    <source>
        <dbReference type="SAM" id="SignalP"/>
    </source>
</evidence>
<reference evidence="2 3" key="1">
    <citation type="submission" date="2018-01" db="EMBL/GenBank/DDBJ databases">
        <title>A novel member of the phylum Bacteroidetes isolated from glacier ice.</title>
        <authorList>
            <person name="Liu Q."/>
            <person name="Xin Y.-H."/>
        </authorList>
    </citation>
    <scope>NUCLEOTIDE SEQUENCE [LARGE SCALE GENOMIC DNA]</scope>
    <source>
        <strain evidence="2 3">RB1R16</strain>
    </source>
</reference>